<proteinExistence type="predicted"/>
<dbReference type="SMART" id="SM00674">
    <property type="entry name" value="CENPB"/>
    <property type="match status" value="1"/>
</dbReference>
<evidence type="ECO:0000259" key="3">
    <source>
        <dbReference type="PROSITE" id="PS51253"/>
    </source>
</evidence>
<comment type="subcellular location">
    <subcellularLocation>
        <location evidence="1">Nucleus</location>
    </subcellularLocation>
</comment>
<dbReference type="AlphaFoldDB" id="A0A8X6MN23"/>
<dbReference type="PROSITE" id="PS51253">
    <property type="entry name" value="HTH_CENPB"/>
    <property type="match status" value="1"/>
</dbReference>
<dbReference type="Pfam" id="PF03221">
    <property type="entry name" value="HTH_Tnp_Tc5"/>
    <property type="match status" value="1"/>
</dbReference>
<dbReference type="PANTHER" id="PTHR19303">
    <property type="entry name" value="TRANSPOSON"/>
    <property type="match status" value="1"/>
</dbReference>
<dbReference type="GO" id="GO:0005634">
    <property type="term" value="C:nucleus"/>
    <property type="evidence" value="ECO:0007669"/>
    <property type="project" value="UniProtKB-SubCell"/>
</dbReference>
<dbReference type="Gene3D" id="1.10.10.60">
    <property type="entry name" value="Homeodomain-like"/>
    <property type="match status" value="1"/>
</dbReference>
<keyword evidence="2" id="KW-0238">DNA-binding</keyword>
<reference evidence="4" key="1">
    <citation type="submission" date="2020-08" db="EMBL/GenBank/DDBJ databases">
        <title>Multicomponent nature underlies the extraordinary mechanical properties of spider dragline silk.</title>
        <authorList>
            <person name="Kono N."/>
            <person name="Nakamura H."/>
            <person name="Mori M."/>
            <person name="Yoshida Y."/>
            <person name="Ohtoshi R."/>
            <person name="Malay A.D."/>
            <person name="Moran D.A.P."/>
            <person name="Tomita M."/>
            <person name="Numata K."/>
            <person name="Arakawa K."/>
        </authorList>
    </citation>
    <scope>NUCLEOTIDE SEQUENCE</scope>
</reference>
<dbReference type="InterPro" id="IPR006600">
    <property type="entry name" value="HTH_CenpB_DNA-bd_dom"/>
</dbReference>
<organism evidence="4 5">
    <name type="scientific">Nephila pilipes</name>
    <name type="common">Giant wood spider</name>
    <name type="synonym">Nephila maculata</name>
    <dbReference type="NCBI Taxonomy" id="299642"/>
    <lineage>
        <taxon>Eukaryota</taxon>
        <taxon>Metazoa</taxon>
        <taxon>Ecdysozoa</taxon>
        <taxon>Arthropoda</taxon>
        <taxon>Chelicerata</taxon>
        <taxon>Arachnida</taxon>
        <taxon>Araneae</taxon>
        <taxon>Araneomorphae</taxon>
        <taxon>Entelegynae</taxon>
        <taxon>Araneoidea</taxon>
        <taxon>Nephilidae</taxon>
        <taxon>Nephila</taxon>
    </lineage>
</organism>
<name>A0A8X6MN23_NEPPI</name>
<evidence type="ECO:0000256" key="1">
    <source>
        <dbReference type="ARBA" id="ARBA00004123"/>
    </source>
</evidence>
<dbReference type="OrthoDB" id="6430249at2759"/>
<keyword evidence="5" id="KW-1185">Reference proteome</keyword>
<evidence type="ECO:0000313" key="4">
    <source>
        <dbReference type="EMBL" id="GFS68882.1"/>
    </source>
</evidence>
<accession>A0A8X6MN23</accession>
<dbReference type="EMBL" id="BMAW01000426">
    <property type="protein sequence ID" value="GFS68882.1"/>
    <property type="molecule type" value="Genomic_DNA"/>
</dbReference>
<dbReference type="PANTHER" id="PTHR19303:SF73">
    <property type="entry name" value="PROTEIN PDC2"/>
    <property type="match status" value="1"/>
</dbReference>
<dbReference type="GO" id="GO:0003677">
    <property type="term" value="F:DNA binding"/>
    <property type="evidence" value="ECO:0007669"/>
    <property type="project" value="UniProtKB-KW"/>
</dbReference>
<evidence type="ECO:0000313" key="5">
    <source>
        <dbReference type="Proteomes" id="UP000887013"/>
    </source>
</evidence>
<dbReference type="SUPFAM" id="SSF46689">
    <property type="entry name" value="Homeodomain-like"/>
    <property type="match status" value="1"/>
</dbReference>
<protein>
    <submittedName>
        <fullName evidence="4">Tigger transposable element-derived protein 4</fullName>
    </submittedName>
</protein>
<gene>
    <name evidence="4" type="primary">Tigd4_46</name>
    <name evidence="4" type="ORF">NPIL_456541</name>
</gene>
<evidence type="ECO:0000256" key="2">
    <source>
        <dbReference type="ARBA" id="ARBA00023125"/>
    </source>
</evidence>
<comment type="caution">
    <text evidence="4">The sequence shown here is derived from an EMBL/GenBank/DDBJ whole genome shotgun (WGS) entry which is preliminary data.</text>
</comment>
<feature type="domain" description="HTH CENPB-type" evidence="3">
    <location>
        <begin position="83"/>
        <end position="154"/>
    </location>
</feature>
<dbReference type="Proteomes" id="UP000887013">
    <property type="component" value="Unassembled WGS sequence"/>
</dbReference>
<dbReference type="InterPro" id="IPR009057">
    <property type="entry name" value="Homeodomain-like_sf"/>
</dbReference>
<sequence>MVVINFELVFIGCLICREQYNSGRFIQDLQPLTPIVSSIETSSISPYTLSGIASRSRVLELVSSSFIALNGHTGNYVSCSSKCQNRLRTCVYEDVEEAVLKSIRTMRDKNVPISGPFVIEKALQFAKALGYDQFPGSNRWLEKFKKRHGIVAKAKMGKVKMLMIMILKIG</sequence>
<dbReference type="InterPro" id="IPR050863">
    <property type="entry name" value="CenT-Element_Derived"/>
</dbReference>